<evidence type="ECO:0000256" key="3">
    <source>
        <dbReference type="ARBA" id="ARBA00022448"/>
    </source>
</evidence>
<dbReference type="GO" id="GO:0015627">
    <property type="term" value="C:type II protein secretion system complex"/>
    <property type="evidence" value="ECO:0007669"/>
    <property type="project" value="InterPro"/>
</dbReference>
<dbReference type="PROSITE" id="PS01141">
    <property type="entry name" value="T2SP_C"/>
    <property type="match status" value="1"/>
</dbReference>
<evidence type="ECO:0000256" key="10">
    <source>
        <dbReference type="SAM" id="MobiDB-lite"/>
    </source>
</evidence>
<evidence type="ECO:0000256" key="1">
    <source>
        <dbReference type="ARBA" id="ARBA00004533"/>
    </source>
</evidence>
<keyword evidence="8 11" id="KW-1133">Transmembrane helix</keyword>
<evidence type="ECO:0000259" key="12">
    <source>
        <dbReference type="Pfam" id="PF11356"/>
    </source>
</evidence>
<keyword evidence="9 11" id="KW-0472">Membrane</keyword>
<keyword evidence="6 11" id="KW-0812">Transmembrane</keyword>
<evidence type="ECO:0000313" key="13">
    <source>
        <dbReference type="EMBL" id="HAG1892136.1"/>
    </source>
</evidence>
<evidence type="ECO:0000256" key="9">
    <source>
        <dbReference type="ARBA" id="ARBA00023136"/>
    </source>
</evidence>
<dbReference type="AlphaFoldDB" id="A0A759QQG5"/>
<dbReference type="GO" id="GO:0015628">
    <property type="term" value="P:protein secretion by the type II secretion system"/>
    <property type="evidence" value="ECO:0007669"/>
    <property type="project" value="InterPro"/>
</dbReference>
<accession>A0A759QQG5</accession>
<dbReference type="SUPFAM" id="SSF50156">
    <property type="entry name" value="PDZ domain-like"/>
    <property type="match status" value="1"/>
</dbReference>
<dbReference type="Gene3D" id="2.30.42.10">
    <property type="match status" value="1"/>
</dbReference>
<evidence type="ECO:0000256" key="2">
    <source>
        <dbReference type="ARBA" id="ARBA00007986"/>
    </source>
</evidence>
<dbReference type="InterPro" id="IPR001639">
    <property type="entry name" value="T2SS_protein-GspC"/>
</dbReference>
<dbReference type="GO" id="GO:0005886">
    <property type="term" value="C:plasma membrane"/>
    <property type="evidence" value="ECO:0007669"/>
    <property type="project" value="UniProtKB-SubCell"/>
</dbReference>
<sequence length="289" mass="32719">MHKKWLLKFIYYIFCIILFFIFIKIIVSVWHYVPFSAVQVEHSPVQHKERQQNARMTGNECCQLISQQNWFGEYQPVAVPEHNLSTAVVKDKLPDIVLRGVALGARPGVVLEEKGRQQFYLQGERLSSCDAVIERILPEQVMLRYQGNVIHLTLPDEEGAAEPEKKDEQPETEVSSPSETSVVADTFTRLPPAVKQALAIDPQKFFEYIRFTPVYKDGVAGHTVMPGTDRSLFDISGLKAGDIAVALNGQDFTQSGATNIFMQQIYSMKIVRLTILRNGERHNISVALR</sequence>
<feature type="compositionally biased region" description="Low complexity" evidence="10">
    <location>
        <begin position="172"/>
        <end position="181"/>
    </location>
</feature>
<dbReference type="NCBIfam" id="TIGR01713">
    <property type="entry name" value="typeII_sec_gspC"/>
    <property type="match status" value="1"/>
</dbReference>
<reference evidence="13" key="2">
    <citation type="submission" date="2020-02" db="EMBL/GenBank/DDBJ databases">
        <authorList>
            <consortium name="NCBI Pathogen Detection Project"/>
        </authorList>
    </citation>
    <scope>NUCLEOTIDE SEQUENCE</scope>
    <source>
        <strain evidence="13">MA.CK_94/00000542</strain>
    </source>
</reference>
<feature type="transmembrane region" description="Helical" evidence="11">
    <location>
        <begin position="9"/>
        <end position="33"/>
    </location>
</feature>
<comment type="similarity">
    <text evidence="2">Belongs to the GSP C family.</text>
</comment>
<evidence type="ECO:0000256" key="6">
    <source>
        <dbReference type="ARBA" id="ARBA00022692"/>
    </source>
</evidence>
<evidence type="ECO:0000256" key="11">
    <source>
        <dbReference type="SAM" id="Phobius"/>
    </source>
</evidence>
<comment type="subcellular location">
    <subcellularLocation>
        <location evidence="1">Cell inner membrane</location>
    </subcellularLocation>
</comment>
<evidence type="ECO:0000256" key="5">
    <source>
        <dbReference type="ARBA" id="ARBA00022519"/>
    </source>
</evidence>
<proteinExistence type="inferred from homology"/>
<gene>
    <name evidence="13" type="primary">gspC</name>
    <name evidence="13" type="ORF">G8W59_004198</name>
</gene>
<feature type="domain" description="Type II secretion system protein GspC N-terminal" evidence="12">
    <location>
        <begin position="22"/>
        <end position="154"/>
    </location>
</feature>
<dbReference type="EMBL" id="DAAXOJ010000008">
    <property type="protein sequence ID" value="HAG1892136.1"/>
    <property type="molecule type" value="Genomic_DNA"/>
</dbReference>
<name>A0A759QQG5_SALER</name>
<protein>
    <submittedName>
        <fullName evidence="13">Type II secretion system protein GspC</fullName>
    </submittedName>
</protein>
<keyword evidence="7" id="KW-0653">Protein transport</keyword>
<keyword evidence="4" id="KW-1003">Cell membrane</keyword>
<dbReference type="Pfam" id="PF11356">
    <property type="entry name" value="T2SSC"/>
    <property type="match status" value="1"/>
</dbReference>
<dbReference type="InterPro" id="IPR024961">
    <property type="entry name" value="T2SS_GspC_N"/>
</dbReference>
<organism evidence="13">
    <name type="scientific">Salmonella enterica</name>
    <name type="common">Salmonella choleraesuis</name>
    <dbReference type="NCBI Taxonomy" id="28901"/>
    <lineage>
        <taxon>Bacteria</taxon>
        <taxon>Pseudomonadati</taxon>
        <taxon>Pseudomonadota</taxon>
        <taxon>Gammaproteobacteria</taxon>
        <taxon>Enterobacterales</taxon>
        <taxon>Enterobacteriaceae</taxon>
        <taxon>Salmonella</taxon>
    </lineage>
</organism>
<dbReference type="InterPro" id="IPR036034">
    <property type="entry name" value="PDZ_sf"/>
</dbReference>
<comment type="caution">
    <text evidence="13">The sequence shown here is derived from an EMBL/GenBank/DDBJ whole genome shotgun (WGS) entry which is preliminary data.</text>
</comment>
<reference evidence="13" key="1">
    <citation type="journal article" date="2018" name="Genome Biol.">
        <title>SKESA: strategic k-mer extension for scrupulous assemblies.</title>
        <authorList>
            <person name="Souvorov A."/>
            <person name="Agarwala R."/>
            <person name="Lipman D.J."/>
        </authorList>
    </citation>
    <scope>NUCLEOTIDE SEQUENCE</scope>
    <source>
        <strain evidence="13">MA.CK_94/00000542</strain>
    </source>
</reference>
<evidence type="ECO:0000256" key="4">
    <source>
        <dbReference type="ARBA" id="ARBA00022475"/>
    </source>
</evidence>
<dbReference type="Gene3D" id="2.30.30.830">
    <property type="match status" value="1"/>
</dbReference>
<evidence type="ECO:0000256" key="7">
    <source>
        <dbReference type="ARBA" id="ARBA00022927"/>
    </source>
</evidence>
<keyword evidence="3" id="KW-0813">Transport</keyword>
<evidence type="ECO:0000256" key="8">
    <source>
        <dbReference type="ARBA" id="ARBA00022989"/>
    </source>
</evidence>
<feature type="region of interest" description="Disordered" evidence="10">
    <location>
        <begin position="154"/>
        <end position="181"/>
    </location>
</feature>
<keyword evidence="5" id="KW-0997">Cell inner membrane</keyword>